<keyword evidence="2" id="KW-1185">Reference proteome</keyword>
<dbReference type="AlphaFoldDB" id="A0A8X6TH11"/>
<reference evidence="1" key="1">
    <citation type="submission" date="2020-08" db="EMBL/GenBank/DDBJ databases">
        <title>Multicomponent nature underlies the extraordinary mechanical properties of spider dragline silk.</title>
        <authorList>
            <person name="Kono N."/>
            <person name="Nakamura H."/>
            <person name="Mori M."/>
            <person name="Yoshida Y."/>
            <person name="Ohtoshi R."/>
            <person name="Malay A.D."/>
            <person name="Moran D.A.P."/>
            <person name="Tomita M."/>
            <person name="Numata K."/>
            <person name="Arakawa K."/>
        </authorList>
    </citation>
    <scope>NUCLEOTIDE SEQUENCE</scope>
</reference>
<organism evidence="1 2">
    <name type="scientific">Nephila pilipes</name>
    <name type="common">Giant wood spider</name>
    <name type="synonym">Nephila maculata</name>
    <dbReference type="NCBI Taxonomy" id="299642"/>
    <lineage>
        <taxon>Eukaryota</taxon>
        <taxon>Metazoa</taxon>
        <taxon>Ecdysozoa</taxon>
        <taxon>Arthropoda</taxon>
        <taxon>Chelicerata</taxon>
        <taxon>Arachnida</taxon>
        <taxon>Araneae</taxon>
        <taxon>Araneomorphae</taxon>
        <taxon>Entelegynae</taxon>
        <taxon>Araneoidea</taxon>
        <taxon>Nephilidae</taxon>
        <taxon>Nephila</taxon>
    </lineage>
</organism>
<gene>
    <name evidence="1" type="ORF">NPIL_453771</name>
</gene>
<dbReference type="EMBL" id="BMAW01103399">
    <property type="protein sequence ID" value="GFT08880.1"/>
    <property type="molecule type" value="Genomic_DNA"/>
</dbReference>
<name>A0A8X6TH11_NEPPI</name>
<dbReference type="Proteomes" id="UP000887013">
    <property type="component" value="Unassembled WGS sequence"/>
</dbReference>
<accession>A0A8X6TH11</accession>
<evidence type="ECO:0000313" key="2">
    <source>
        <dbReference type="Proteomes" id="UP000887013"/>
    </source>
</evidence>
<proteinExistence type="predicted"/>
<evidence type="ECO:0000313" key="1">
    <source>
        <dbReference type="EMBL" id="GFT08880.1"/>
    </source>
</evidence>
<comment type="caution">
    <text evidence="1">The sequence shown here is derived from an EMBL/GenBank/DDBJ whole genome shotgun (WGS) entry which is preliminary data.</text>
</comment>
<sequence length="113" mass="12920">MTLISPTADITRIKYTDSPSETIICATRSKFLPVNCLSWGNPDWEAQTWPPWINGGHRPFPIENCKTESIFDQSLPLRSQTSFSKVRAWRTSDQRALIAESFPEPEIWIRVPG</sequence>
<protein>
    <submittedName>
        <fullName evidence="1">Uncharacterized protein</fullName>
    </submittedName>
</protein>